<dbReference type="SUPFAM" id="SSF54427">
    <property type="entry name" value="NTF2-like"/>
    <property type="match status" value="1"/>
</dbReference>
<keyword evidence="3" id="KW-1185">Reference proteome</keyword>
<name>A0A0U4BEA3_9ACTN</name>
<evidence type="ECO:0000259" key="1">
    <source>
        <dbReference type="Pfam" id="PF13474"/>
    </source>
</evidence>
<dbReference type="Pfam" id="PF13474">
    <property type="entry name" value="SnoaL_3"/>
    <property type="match status" value="1"/>
</dbReference>
<feature type="domain" description="SnoaL-like" evidence="1">
    <location>
        <begin position="10"/>
        <end position="132"/>
    </location>
</feature>
<dbReference type="EMBL" id="CP011502">
    <property type="protein sequence ID" value="ALX03713.1"/>
    <property type="molecule type" value="Genomic_DNA"/>
</dbReference>
<proteinExistence type="predicted"/>
<evidence type="ECO:0000313" key="2">
    <source>
        <dbReference type="EMBL" id="ALX03713.1"/>
    </source>
</evidence>
<dbReference type="STRING" id="2041.AERYTH_02855"/>
<organism evidence="2 3">
    <name type="scientific">Aeromicrobium erythreum</name>
    <dbReference type="NCBI Taxonomy" id="2041"/>
    <lineage>
        <taxon>Bacteria</taxon>
        <taxon>Bacillati</taxon>
        <taxon>Actinomycetota</taxon>
        <taxon>Actinomycetes</taxon>
        <taxon>Propionibacteriales</taxon>
        <taxon>Nocardioidaceae</taxon>
        <taxon>Aeromicrobium</taxon>
    </lineage>
</organism>
<dbReference type="OrthoDB" id="9786718at2"/>
<dbReference type="PANTHER" id="PTHR34957">
    <property type="entry name" value="NUCLEAR TRANSPORT FACTOR 2 (NTF2) FAMILY PROTEIN"/>
    <property type="match status" value="1"/>
</dbReference>
<gene>
    <name evidence="2" type="ORF">AERYTH_02855</name>
</gene>
<evidence type="ECO:0000313" key="3">
    <source>
        <dbReference type="Proteomes" id="UP000067689"/>
    </source>
</evidence>
<protein>
    <recommendedName>
        <fullName evidence="1">SnoaL-like domain-containing protein</fullName>
    </recommendedName>
</protein>
<dbReference type="Gene3D" id="3.10.450.50">
    <property type="match status" value="1"/>
</dbReference>
<reference evidence="2 3" key="1">
    <citation type="journal article" date="1991" name="Int. J. Syst. Bacteriol.">
        <title>Description of the erythromycin-producing bacterium Arthrobacter sp. strain NRRL B-3381 as Aeromicrobium erythreum gen. nov., sp. nov.</title>
        <authorList>
            <person name="Miller E.S."/>
            <person name="Woese C.R."/>
            <person name="Brenner S."/>
        </authorList>
    </citation>
    <scope>NUCLEOTIDE SEQUENCE [LARGE SCALE GENOMIC DNA]</scope>
    <source>
        <strain evidence="2 3">AR18</strain>
    </source>
</reference>
<sequence length="149" mass="16081">MAREVLVRHRAFYDAVESGDVDLMASLWVDSPSVTCVHPGAEALEGTETVLRSWTLLMANVEYIQFFLTDVQVAWPLGPDADLAVVTCTENILSGEGTESPEQFAGGKAVCTSVLVRSGGDWRFCSRHASPVLDIDPEAPQEPGMTDPA</sequence>
<dbReference type="Proteomes" id="UP000067689">
    <property type="component" value="Chromosome"/>
</dbReference>
<dbReference type="PATRIC" id="fig|2041.4.peg.597"/>
<dbReference type="InterPro" id="IPR037401">
    <property type="entry name" value="SnoaL-like"/>
</dbReference>
<dbReference type="InterPro" id="IPR032710">
    <property type="entry name" value="NTF2-like_dom_sf"/>
</dbReference>
<dbReference type="AlphaFoldDB" id="A0A0U4BEA3"/>
<dbReference type="PANTHER" id="PTHR34957:SF1">
    <property type="entry name" value="NUCLEAR TRANSPORT FACTOR 2 (NTF2) FAMILY PROTEIN"/>
    <property type="match status" value="1"/>
</dbReference>
<dbReference type="KEGG" id="aer:AERYTH_02855"/>
<accession>A0A0U4BEA3</accession>
<dbReference type="RefSeq" id="WP_067854405.1">
    <property type="nucleotide sequence ID" value="NZ_CP011502.1"/>
</dbReference>